<dbReference type="InterPro" id="IPR057810">
    <property type="entry name" value="RBD_ZCCHC3_1st"/>
</dbReference>
<dbReference type="InterPro" id="IPR057811">
    <property type="entry name" value="RBD_ZCCHC3_2nd"/>
</dbReference>
<dbReference type="PANTHER" id="PTHR22639:SF3">
    <property type="entry name" value="ZINC FINGER CCHC DOMAIN-CONTAINING PROTEIN 3"/>
    <property type="match status" value="1"/>
</dbReference>
<dbReference type="InterPro" id="IPR042509">
    <property type="entry name" value="ZCCHC3"/>
</dbReference>
<sequence>MYVFLKTTWEKGETCWWIMVNCVKDALWRARNICVFKKYEISERVVINSMIRLLKDYIIRIPFGESEENKRKMCKVPRKYLNICIPTMATSTANMTGSSRNAVRFEMQGNCKRDRLHFSRIVIQKELGFSPTQIDYIFGLPGKKSYEVIFATNTLFESCIDKFNRLKQSRPQLENIKRTALSGREPKAVTVIMHSEYVRGEDIKIWLSFKCVVMRGLDLKDKDGIRTGAYRFYVHLHRDENSGDLTHLPPIIQLGAIRGYVFYAGQPKTCRKCGGNDHLAAECDNVVCKNCNSDEHIARKCNLCGGEGHNFRAYNPSHLTGVPHQDADLTS</sequence>
<dbReference type="Pfam" id="PF23057">
    <property type="entry name" value="RBD_ZCCHC3_1st"/>
    <property type="match status" value="1"/>
</dbReference>
<dbReference type="Pfam" id="PF00098">
    <property type="entry name" value="zf-CCHC"/>
    <property type="match status" value="1"/>
</dbReference>
<dbReference type="GO" id="GO:0003690">
    <property type="term" value="F:double-stranded DNA binding"/>
    <property type="evidence" value="ECO:0007669"/>
    <property type="project" value="InterPro"/>
</dbReference>
<dbReference type="Pfam" id="PF23058">
    <property type="entry name" value="RBD_ZCCHC3_2nd"/>
    <property type="match status" value="1"/>
</dbReference>
<dbReference type="SMART" id="SM00343">
    <property type="entry name" value="ZnF_C2HC"/>
    <property type="match status" value="2"/>
</dbReference>
<evidence type="ECO:0000259" key="1">
    <source>
        <dbReference type="SMART" id="SM00343"/>
    </source>
</evidence>
<feature type="domain" description="CCHC-type" evidence="1">
    <location>
        <begin position="287"/>
        <end position="303"/>
    </location>
</feature>
<dbReference type="AlphaFoldDB" id="A0A3P8R231"/>
<dbReference type="InterPro" id="IPR001878">
    <property type="entry name" value="Znf_CCHC"/>
</dbReference>
<dbReference type="PANTHER" id="PTHR22639">
    <property type="entry name" value="GAG-RELATED PROTEIN"/>
    <property type="match status" value="1"/>
</dbReference>
<evidence type="ECO:0000313" key="2">
    <source>
        <dbReference type="Ensembl" id="ENSACLP00000035848.2"/>
    </source>
</evidence>
<reference evidence="2" key="2">
    <citation type="submission" date="2025-08" db="UniProtKB">
        <authorList>
            <consortium name="Ensembl"/>
        </authorList>
    </citation>
    <scope>IDENTIFICATION</scope>
</reference>
<keyword evidence="3" id="KW-1185">Reference proteome</keyword>
<dbReference type="GO" id="GO:0002218">
    <property type="term" value="P:activation of innate immune response"/>
    <property type="evidence" value="ECO:0007669"/>
    <property type="project" value="InterPro"/>
</dbReference>
<reference evidence="2" key="3">
    <citation type="submission" date="2025-09" db="UniProtKB">
        <authorList>
            <consortium name="Ensembl"/>
        </authorList>
    </citation>
    <scope>IDENTIFICATION</scope>
</reference>
<organism evidence="2 3">
    <name type="scientific">Astatotilapia calliptera</name>
    <name type="common">Eastern happy</name>
    <name type="synonym">Chromis callipterus</name>
    <dbReference type="NCBI Taxonomy" id="8154"/>
    <lineage>
        <taxon>Eukaryota</taxon>
        <taxon>Metazoa</taxon>
        <taxon>Chordata</taxon>
        <taxon>Craniata</taxon>
        <taxon>Vertebrata</taxon>
        <taxon>Euteleostomi</taxon>
        <taxon>Actinopterygii</taxon>
        <taxon>Neopterygii</taxon>
        <taxon>Teleostei</taxon>
        <taxon>Neoteleostei</taxon>
        <taxon>Acanthomorphata</taxon>
        <taxon>Ovalentaria</taxon>
        <taxon>Cichlomorphae</taxon>
        <taxon>Cichliformes</taxon>
        <taxon>Cichlidae</taxon>
        <taxon>African cichlids</taxon>
        <taxon>Pseudocrenilabrinae</taxon>
        <taxon>Haplochromini</taxon>
        <taxon>Astatotilapia</taxon>
    </lineage>
</organism>
<reference evidence="2" key="1">
    <citation type="submission" date="2018-05" db="EMBL/GenBank/DDBJ databases">
        <authorList>
            <person name="Datahose"/>
        </authorList>
    </citation>
    <scope>NUCLEOTIDE SEQUENCE</scope>
</reference>
<dbReference type="STRING" id="8154.ENSACLP00000035848"/>
<feature type="domain" description="CCHC-type" evidence="1">
    <location>
        <begin position="269"/>
        <end position="285"/>
    </location>
</feature>
<proteinExistence type="predicted"/>
<dbReference type="OMA" id="NAVRFEM"/>
<dbReference type="GO" id="GO:0003723">
    <property type="term" value="F:RNA binding"/>
    <property type="evidence" value="ECO:0007669"/>
    <property type="project" value="InterPro"/>
</dbReference>
<evidence type="ECO:0000313" key="3">
    <source>
        <dbReference type="Proteomes" id="UP000265100"/>
    </source>
</evidence>
<dbReference type="GO" id="GO:0008270">
    <property type="term" value="F:zinc ion binding"/>
    <property type="evidence" value="ECO:0007669"/>
    <property type="project" value="InterPro"/>
</dbReference>
<name>A0A3P8R231_ASTCA</name>
<dbReference type="Gene3D" id="4.10.60.10">
    <property type="entry name" value="Zinc finger, CCHC-type"/>
    <property type="match status" value="1"/>
</dbReference>
<dbReference type="GeneTree" id="ENSGT00530000063983"/>
<protein>
    <recommendedName>
        <fullName evidence="1">CCHC-type domain-containing protein</fullName>
    </recommendedName>
</protein>
<dbReference type="Proteomes" id="UP000265100">
    <property type="component" value="Chromosome 18"/>
</dbReference>
<dbReference type="Ensembl" id="ENSACLT00000036688.2">
    <property type="protein sequence ID" value="ENSACLP00000035848.2"/>
    <property type="gene ID" value="ENSACLG00000024271.2"/>
</dbReference>
<accession>A0A3P8R231</accession>